<dbReference type="Pfam" id="PF00383">
    <property type="entry name" value="dCMP_cyt_deam_1"/>
    <property type="match status" value="1"/>
</dbReference>
<protein>
    <recommendedName>
        <fullName evidence="1">CMP/dCMP-type deaminase domain-containing protein</fullName>
    </recommendedName>
</protein>
<dbReference type="PROSITE" id="PS51747">
    <property type="entry name" value="CYT_DCMP_DEAMINASES_2"/>
    <property type="match status" value="1"/>
</dbReference>
<evidence type="ECO:0000313" key="3">
    <source>
        <dbReference type="Proteomes" id="UP000176826"/>
    </source>
</evidence>
<dbReference type="EMBL" id="MFVT01000028">
    <property type="protein sequence ID" value="OGJ03192.1"/>
    <property type="molecule type" value="Genomic_DNA"/>
</dbReference>
<dbReference type="GO" id="GO:0003824">
    <property type="term" value="F:catalytic activity"/>
    <property type="evidence" value="ECO:0007669"/>
    <property type="project" value="InterPro"/>
</dbReference>
<proteinExistence type="predicted"/>
<dbReference type="SUPFAM" id="SSF53927">
    <property type="entry name" value="Cytidine deaminase-like"/>
    <property type="match status" value="1"/>
</dbReference>
<sequence length="173" mass="19877">MNKKIMESNQKNTKYQSPYVPPGQTIFYVPISNKYMAEAKEYARLHSLDKEMPNTSLIVKDDKVIGRGANGSVYHQTHECERVKRHIPTGEGYELCEGCHPKNHGEGRAIQDAKDRGHDVSGADLYMWGHWWCCEPCWNKMIGAGIKNVYLLENSEIFFNKKDSENIIGHQFE</sequence>
<organism evidence="2 3">
    <name type="scientific">Candidatus Nomurabacteria bacterium RIFCSPLOWO2_12_FULL_41_10</name>
    <dbReference type="NCBI Taxonomy" id="1801795"/>
    <lineage>
        <taxon>Bacteria</taxon>
        <taxon>Candidatus Nomuraibacteriota</taxon>
    </lineage>
</organism>
<accession>A0A1F6YA18</accession>
<reference evidence="2 3" key="1">
    <citation type="journal article" date="2016" name="Nat. Commun.">
        <title>Thousands of microbial genomes shed light on interconnected biogeochemical processes in an aquifer system.</title>
        <authorList>
            <person name="Anantharaman K."/>
            <person name="Brown C.T."/>
            <person name="Hug L.A."/>
            <person name="Sharon I."/>
            <person name="Castelle C.J."/>
            <person name="Probst A.J."/>
            <person name="Thomas B.C."/>
            <person name="Singh A."/>
            <person name="Wilkins M.J."/>
            <person name="Karaoz U."/>
            <person name="Brodie E.L."/>
            <person name="Williams K.H."/>
            <person name="Hubbard S.S."/>
            <person name="Banfield J.F."/>
        </authorList>
    </citation>
    <scope>NUCLEOTIDE SEQUENCE [LARGE SCALE GENOMIC DNA]</scope>
</reference>
<dbReference type="Proteomes" id="UP000176826">
    <property type="component" value="Unassembled WGS sequence"/>
</dbReference>
<evidence type="ECO:0000313" key="2">
    <source>
        <dbReference type="EMBL" id="OGJ03192.1"/>
    </source>
</evidence>
<dbReference type="Gene3D" id="3.40.140.10">
    <property type="entry name" value="Cytidine Deaminase, domain 2"/>
    <property type="match status" value="1"/>
</dbReference>
<dbReference type="InterPro" id="IPR002125">
    <property type="entry name" value="CMP_dCMP_dom"/>
</dbReference>
<evidence type="ECO:0000259" key="1">
    <source>
        <dbReference type="PROSITE" id="PS51747"/>
    </source>
</evidence>
<name>A0A1F6YA18_9BACT</name>
<comment type="caution">
    <text evidence="2">The sequence shown here is derived from an EMBL/GenBank/DDBJ whole genome shotgun (WGS) entry which is preliminary data.</text>
</comment>
<gene>
    <name evidence="2" type="ORF">A3F97_00300</name>
</gene>
<dbReference type="AlphaFoldDB" id="A0A1F6YA18"/>
<dbReference type="InterPro" id="IPR016193">
    <property type="entry name" value="Cytidine_deaminase-like"/>
</dbReference>
<feature type="domain" description="CMP/dCMP-type deaminase" evidence="1">
    <location>
        <begin position="30"/>
        <end position="173"/>
    </location>
</feature>